<reference evidence="1" key="1">
    <citation type="journal article" date="2014" name="Genome Announc.">
        <title>Draft Genome Sequence of Lactobacillus oryzae Strain SG293T.</title>
        <authorList>
            <person name="Tanizawa Y."/>
            <person name="Fujisawa T."/>
            <person name="Mochizuki T."/>
            <person name="Kaminuma E."/>
            <person name="Nakamura Y."/>
            <person name="Tohno M."/>
        </authorList>
    </citation>
    <scope>NUCLEOTIDE SEQUENCE [LARGE SCALE GENOMIC DNA]</scope>
    <source>
        <strain evidence="1">SG293</strain>
    </source>
</reference>
<name>A0A081BH10_9LACO</name>
<organism evidence="1 2">
    <name type="scientific">Secundilactobacillus oryzae JCM 18671</name>
    <dbReference type="NCBI Taxonomy" id="1291743"/>
    <lineage>
        <taxon>Bacteria</taxon>
        <taxon>Bacillati</taxon>
        <taxon>Bacillota</taxon>
        <taxon>Bacilli</taxon>
        <taxon>Lactobacillales</taxon>
        <taxon>Lactobacillaceae</taxon>
        <taxon>Secundilactobacillus</taxon>
    </lineage>
</organism>
<accession>A0A081BH10</accession>
<comment type="caution">
    <text evidence="1">The sequence shown here is derived from an EMBL/GenBank/DDBJ whole genome shotgun (WGS) entry which is preliminary data.</text>
</comment>
<gene>
    <name evidence="1" type="ORF">LOSG293_040740</name>
</gene>
<evidence type="ECO:0000313" key="1">
    <source>
        <dbReference type="EMBL" id="GAK47328.1"/>
    </source>
</evidence>
<dbReference type="STRING" id="1291743.LOSG293_040740"/>
<dbReference type="Proteomes" id="UP000028700">
    <property type="component" value="Unassembled WGS sequence"/>
</dbReference>
<protein>
    <submittedName>
        <fullName evidence="1">Uncharacterized protein</fullName>
    </submittedName>
</protein>
<proteinExistence type="predicted"/>
<evidence type="ECO:0000313" key="2">
    <source>
        <dbReference type="Proteomes" id="UP000028700"/>
    </source>
</evidence>
<dbReference type="AlphaFoldDB" id="A0A081BH10"/>
<dbReference type="EMBL" id="BBJM01000004">
    <property type="protein sequence ID" value="GAK47328.1"/>
    <property type="molecule type" value="Genomic_DNA"/>
</dbReference>
<sequence length="54" mass="6487">MLLLLTLIVIWAGYKFFTQWIWWIRSHAANRRMEDCYVMAGVTNNCRHVFLLAI</sequence>
<keyword evidence="2" id="KW-1185">Reference proteome</keyword>